<gene>
    <name evidence="2" type="ORF">SAMN04487965_0755</name>
</gene>
<accession>A0A1M4WQX9</accession>
<evidence type="ECO:0000313" key="3">
    <source>
        <dbReference type="Proteomes" id="UP000184170"/>
    </source>
</evidence>
<dbReference type="STRING" id="494016.SAMN04487965_0755"/>
<feature type="compositionally biased region" description="Low complexity" evidence="1">
    <location>
        <begin position="42"/>
        <end position="57"/>
    </location>
</feature>
<proteinExistence type="predicted"/>
<evidence type="ECO:0000256" key="1">
    <source>
        <dbReference type="SAM" id="MobiDB-lite"/>
    </source>
</evidence>
<dbReference type="EMBL" id="FQVA01000001">
    <property type="protein sequence ID" value="SHE83629.1"/>
    <property type="molecule type" value="Genomic_DNA"/>
</dbReference>
<dbReference type="AlphaFoldDB" id="A0A1M4WQX9"/>
<reference evidence="3" key="1">
    <citation type="submission" date="2016-11" db="EMBL/GenBank/DDBJ databases">
        <authorList>
            <person name="Varghese N."/>
            <person name="Submissions S."/>
        </authorList>
    </citation>
    <scope>NUCLEOTIDE SEQUENCE [LARGE SCALE GENOMIC DNA]</scope>
    <source>
        <strain evidence="3">CGMCC 1.7063</strain>
    </source>
</reference>
<dbReference type="Proteomes" id="UP000184170">
    <property type="component" value="Unassembled WGS sequence"/>
</dbReference>
<sequence length="157" mass="16678">MTGFMEEAQVNRNVFLLSALALVVGLSACGQRAEKKLEKTEPATATATEEQAAPEEPAVQAEELIWVFRASGSRQCEGGGMSPEESSGKLTSNGVIVQESSCGVRTDRMYAAVCGGPTGDILLHLIEKDALDAALELGFDPADQIQYEKGDCPKNNN</sequence>
<protein>
    <submittedName>
        <fullName evidence="2">Uncharacterized protein</fullName>
    </submittedName>
</protein>
<keyword evidence="3" id="KW-1185">Reference proteome</keyword>
<evidence type="ECO:0000313" key="2">
    <source>
        <dbReference type="EMBL" id="SHE83629.1"/>
    </source>
</evidence>
<feature type="region of interest" description="Disordered" evidence="1">
    <location>
        <begin position="37"/>
        <end position="57"/>
    </location>
</feature>
<organism evidence="2 3">
    <name type="scientific">Microbulbifer donghaiensis</name>
    <dbReference type="NCBI Taxonomy" id="494016"/>
    <lineage>
        <taxon>Bacteria</taxon>
        <taxon>Pseudomonadati</taxon>
        <taxon>Pseudomonadota</taxon>
        <taxon>Gammaproteobacteria</taxon>
        <taxon>Cellvibrionales</taxon>
        <taxon>Microbulbiferaceae</taxon>
        <taxon>Microbulbifer</taxon>
    </lineage>
</organism>
<name>A0A1M4WQX9_9GAMM</name>